<dbReference type="Pfam" id="PF13677">
    <property type="entry name" value="MotB_plug"/>
    <property type="match status" value="1"/>
</dbReference>
<name>A0A7U8C4D9_NEPCE</name>
<evidence type="ECO:0000256" key="5">
    <source>
        <dbReference type="ARBA" id="ARBA00022989"/>
    </source>
</evidence>
<feature type="transmembrane region" description="Helical" evidence="8">
    <location>
        <begin position="20"/>
        <end position="37"/>
    </location>
</feature>
<keyword evidence="4 8" id="KW-0812">Transmembrane</keyword>
<dbReference type="EMBL" id="AAOW01000016">
    <property type="protein sequence ID" value="EAR60556.1"/>
    <property type="molecule type" value="Genomic_DNA"/>
</dbReference>
<accession>A0A7U8C4D9</accession>
<dbReference type="PANTHER" id="PTHR30329:SF20">
    <property type="entry name" value="EXPORTED PROTEIN"/>
    <property type="match status" value="1"/>
</dbReference>
<dbReference type="AlphaFoldDB" id="A0A7U8C4D9"/>
<evidence type="ECO:0000256" key="3">
    <source>
        <dbReference type="ARBA" id="ARBA00022475"/>
    </source>
</evidence>
<dbReference type="Proteomes" id="UP000002171">
    <property type="component" value="Unassembled WGS sequence"/>
</dbReference>
<evidence type="ECO:0000313" key="10">
    <source>
        <dbReference type="EMBL" id="EAR60556.1"/>
    </source>
</evidence>
<keyword evidence="11" id="KW-1185">Reference proteome</keyword>
<dbReference type="InterPro" id="IPR025713">
    <property type="entry name" value="MotB-like_N_dom"/>
</dbReference>
<dbReference type="PANTHER" id="PTHR30329">
    <property type="entry name" value="STATOR ELEMENT OF FLAGELLAR MOTOR COMPLEX"/>
    <property type="match status" value="1"/>
</dbReference>
<evidence type="ECO:0000259" key="9">
    <source>
        <dbReference type="PROSITE" id="PS51123"/>
    </source>
</evidence>
<dbReference type="Gene3D" id="3.30.1330.60">
    <property type="entry name" value="OmpA-like domain"/>
    <property type="match status" value="1"/>
</dbReference>
<comment type="subcellular location">
    <subcellularLocation>
        <location evidence="1">Cell membrane</location>
        <topology evidence="1">Single-pass membrane protein</topology>
    </subcellularLocation>
</comment>
<dbReference type="CDD" id="cd07185">
    <property type="entry name" value="OmpA_C-like"/>
    <property type="match status" value="1"/>
</dbReference>
<dbReference type="Pfam" id="PF00691">
    <property type="entry name" value="OmpA"/>
    <property type="match status" value="1"/>
</dbReference>
<dbReference type="RefSeq" id="WP_007021039.1">
    <property type="nucleotide sequence ID" value="NZ_CH724125.1"/>
</dbReference>
<dbReference type="InterPro" id="IPR006665">
    <property type="entry name" value="OmpA-like"/>
</dbReference>
<evidence type="ECO:0000256" key="4">
    <source>
        <dbReference type="ARBA" id="ARBA00022692"/>
    </source>
</evidence>
<dbReference type="SUPFAM" id="SSF103088">
    <property type="entry name" value="OmpA-like"/>
    <property type="match status" value="1"/>
</dbReference>
<dbReference type="GO" id="GO:0005886">
    <property type="term" value="C:plasma membrane"/>
    <property type="evidence" value="ECO:0007669"/>
    <property type="project" value="UniProtKB-SubCell"/>
</dbReference>
<keyword evidence="3" id="KW-1003">Cell membrane</keyword>
<evidence type="ECO:0000256" key="2">
    <source>
        <dbReference type="ARBA" id="ARBA00008914"/>
    </source>
</evidence>
<dbReference type="InterPro" id="IPR036737">
    <property type="entry name" value="OmpA-like_sf"/>
</dbReference>
<sequence length="311" mass="34559">MPRRRRLDEDLRTDRWVISYADFITLLFAFFVVMYAISSVNEEKYKNLTDALAGVFVGLDQAIEVNPAPGQGKSESGFGIFIGGKHDIDVPEVTISPPDQEETDILKALQRELEVAFSQHIREGQLRVVGNDLWLSIELRSNYLFESGGALPNILADQLLEQIAGMLKDKSNPIHVEGFTDNQQISTDEFPSNWELSAARAAAVVRLLSQFGVNPEQMAAVGYGEFQPAYSNRTAEGQRLNRRVLIVVSRDEKVRRTVSSFGSQQVSADAVSTVLANPDKEKVPVIEQVETGDGGILFRQSEQEGAEQEDR</sequence>
<feature type="domain" description="OmpA-like" evidence="9">
    <location>
        <begin position="132"/>
        <end position="252"/>
    </location>
</feature>
<proteinExistence type="inferred from homology"/>
<evidence type="ECO:0000256" key="7">
    <source>
        <dbReference type="PROSITE-ProRule" id="PRU00473"/>
    </source>
</evidence>
<reference evidence="10 11" key="1">
    <citation type="submission" date="2006-02" db="EMBL/GenBank/DDBJ databases">
        <authorList>
            <person name="Pinhassi J."/>
            <person name="Pedros-Alio C."/>
            <person name="Ferriera S."/>
            <person name="Johnson J."/>
            <person name="Kravitz S."/>
            <person name="Halpern A."/>
            <person name="Remington K."/>
            <person name="Beeson K."/>
            <person name="Tran B."/>
            <person name="Rogers Y.-H."/>
            <person name="Friedman R."/>
            <person name="Venter J.C."/>
        </authorList>
    </citation>
    <scope>NUCLEOTIDE SEQUENCE [LARGE SCALE GENOMIC DNA]</scope>
    <source>
        <strain evidence="10 11">MED92</strain>
    </source>
</reference>
<comment type="similarity">
    <text evidence="2">Belongs to the MotB family.</text>
</comment>
<comment type="caution">
    <text evidence="10">The sequence shown here is derived from an EMBL/GenBank/DDBJ whole genome shotgun (WGS) entry which is preliminary data.</text>
</comment>
<evidence type="ECO:0000256" key="6">
    <source>
        <dbReference type="ARBA" id="ARBA00023136"/>
    </source>
</evidence>
<evidence type="ECO:0000256" key="8">
    <source>
        <dbReference type="SAM" id="Phobius"/>
    </source>
</evidence>
<evidence type="ECO:0000256" key="1">
    <source>
        <dbReference type="ARBA" id="ARBA00004162"/>
    </source>
</evidence>
<organism evidence="10 11">
    <name type="scientific">Neptuniibacter caesariensis</name>
    <dbReference type="NCBI Taxonomy" id="207954"/>
    <lineage>
        <taxon>Bacteria</taxon>
        <taxon>Pseudomonadati</taxon>
        <taxon>Pseudomonadota</taxon>
        <taxon>Gammaproteobacteria</taxon>
        <taxon>Oceanospirillales</taxon>
        <taxon>Oceanospirillaceae</taxon>
        <taxon>Neptuniibacter</taxon>
    </lineage>
</organism>
<keyword evidence="6 7" id="KW-0472">Membrane</keyword>
<gene>
    <name evidence="10" type="ORF">MED92_16870</name>
</gene>
<dbReference type="PROSITE" id="PS51123">
    <property type="entry name" value="OMPA_2"/>
    <property type="match status" value="1"/>
</dbReference>
<keyword evidence="5 8" id="KW-1133">Transmembrane helix</keyword>
<protein>
    <submittedName>
        <fullName evidence="10">Chemotaxis protein MotB</fullName>
    </submittedName>
</protein>
<evidence type="ECO:0000313" key="11">
    <source>
        <dbReference type="Proteomes" id="UP000002171"/>
    </source>
</evidence>
<dbReference type="InterPro" id="IPR050330">
    <property type="entry name" value="Bact_OuterMem_StrucFunc"/>
</dbReference>
<dbReference type="OrthoDB" id="9815217at2"/>